<comment type="caution">
    <text evidence="1">The sequence shown here is derived from an EMBL/GenBank/DDBJ whole genome shotgun (WGS) entry which is preliminary data.</text>
</comment>
<dbReference type="EMBL" id="JANIPJ010000023">
    <property type="protein sequence ID" value="MCR2807121.1"/>
    <property type="molecule type" value="Genomic_DNA"/>
</dbReference>
<dbReference type="Proteomes" id="UP001141950">
    <property type="component" value="Unassembled WGS sequence"/>
</dbReference>
<organism evidence="1 2">
    <name type="scientific">Paenibacillus soyae</name>
    <dbReference type="NCBI Taxonomy" id="2969249"/>
    <lineage>
        <taxon>Bacteria</taxon>
        <taxon>Bacillati</taxon>
        <taxon>Bacillota</taxon>
        <taxon>Bacilli</taxon>
        <taxon>Bacillales</taxon>
        <taxon>Paenibacillaceae</taxon>
        <taxon>Paenibacillus</taxon>
    </lineage>
</organism>
<gene>
    <name evidence="1" type="ORF">NQZ67_24855</name>
</gene>
<name>A0A9X2MWH2_9BACL</name>
<sequence>MNKTWKIVVISFVSVLLVCLIAAAIYINNIGYSNVKLMYELSKNSNVILKMETEGEYLTKANRHREVLKEKMKKEGWTFLHQEGAGYFFEKNGKETIITARQIWNRHYVVYKVTDRVVDLSS</sequence>
<evidence type="ECO:0000313" key="1">
    <source>
        <dbReference type="EMBL" id="MCR2807121.1"/>
    </source>
</evidence>
<evidence type="ECO:0000313" key="2">
    <source>
        <dbReference type="Proteomes" id="UP001141950"/>
    </source>
</evidence>
<reference evidence="1" key="1">
    <citation type="submission" date="2022-08" db="EMBL/GenBank/DDBJ databases">
        <title>The genomic sequence of strain Paenibacillus sp. SCIV0701.</title>
        <authorList>
            <person name="Zhao H."/>
        </authorList>
    </citation>
    <scope>NUCLEOTIDE SEQUENCE</scope>
    <source>
        <strain evidence="1">SCIV0701</strain>
    </source>
</reference>
<protein>
    <submittedName>
        <fullName evidence="1">Uncharacterized protein</fullName>
    </submittedName>
</protein>
<keyword evidence="2" id="KW-1185">Reference proteome</keyword>
<dbReference type="RefSeq" id="WP_257451292.1">
    <property type="nucleotide sequence ID" value="NZ_JANIPJ010000023.1"/>
</dbReference>
<proteinExistence type="predicted"/>
<accession>A0A9X2MWH2</accession>
<dbReference type="AlphaFoldDB" id="A0A9X2MWH2"/>